<dbReference type="AlphaFoldDB" id="A0A9Q8SEC5"/>
<evidence type="ECO:0000313" key="2">
    <source>
        <dbReference type="Proteomes" id="UP000830671"/>
    </source>
</evidence>
<gene>
    <name evidence="1" type="ORF">CLUP02_17338</name>
</gene>
<proteinExistence type="predicted"/>
<dbReference type="EMBL" id="CP019472">
    <property type="protein sequence ID" value="UQC75829.1"/>
    <property type="molecule type" value="Genomic_DNA"/>
</dbReference>
<dbReference type="GeneID" id="73351260"/>
<dbReference type="RefSeq" id="XP_049137474.1">
    <property type="nucleotide sequence ID" value="XM_049296250.1"/>
</dbReference>
<evidence type="ECO:0000313" key="1">
    <source>
        <dbReference type="EMBL" id="UQC75829.1"/>
    </source>
</evidence>
<organism evidence="1 2">
    <name type="scientific">Colletotrichum lupini</name>
    <dbReference type="NCBI Taxonomy" id="145971"/>
    <lineage>
        <taxon>Eukaryota</taxon>
        <taxon>Fungi</taxon>
        <taxon>Dikarya</taxon>
        <taxon>Ascomycota</taxon>
        <taxon>Pezizomycotina</taxon>
        <taxon>Sordariomycetes</taxon>
        <taxon>Hypocreomycetidae</taxon>
        <taxon>Glomerellales</taxon>
        <taxon>Glomerellaceae</taxon>
        <taxon>Colletotrichum</taxon>
        <taxon>Colletotrichum acutatum species complex</taxon>
    </lineage>
</organism>
<keyword evidence="2" id="KW-1185">Reference proteome</keyword>
<feature type="non-terminal residue" evidence="1">
    <location>
        <position position="1"/>
    </location>
</feature>
<accession>A0A9Q8SEC5</accession>
<dbReference type="KEGG" id="clup:CLUP02_17338"/>
<protein>
    <submittedName>
        <fullName evidence="1">Uncharacterized protein</fullName>
    </submittedName>
</protein>
<sequence length="373" mass="41124">GNPSVDVVTPTPTTAEGGLSTGIKKLKVLPAPLAQRDSAFDMPSVTNVAPVAQDTHAKASFYGDLIDYTDDELYPAAARMLESAAVRNNGAGPIRGDYTAHGGHRSGGRALLSIHKEARQSTLPHRFIFVAFTQTHNRLFGTTGFRVTKDADHHGAIVNLTRSDEVFAMGGPRDQLHAMIDGVLGENDGQHMIGILKMRKKWVYEDDGKEAHRSFIRVAREAGSGPLNLGHEIQKRAAVNQLSGDLVKRLLTFQVEAASSEQVPFVLIAAVCYRNESTPVRIRLFTCRGVEFPPHYEATYNGSDWEIGAVGHTYFMLHVQSNIQVTKITPHMHNIITGRVSGTHEHVVGDEKRHRLPRNEEDHLVVAERRRAE</sequence>
<reference evidence="1" key="1">
    <citation type="journal article" date="2021" name="Mol. Plant Microbe Interact.">
        <title>Complete Genome Sequence of the Plant-Pathogenic Fungus Colletotrichum lupini.</title>
        <authorList>
            <person name="Baroncelli R."/>
            <person name="Pensec F."/>
            <person name="Da Lio D."/>
            <person name="Boufleur T."/>
            <person name="Vicente I."/>
            <person name="Sarrocco S."/>
            <person name="Picot A."/>
            <person name="Baraldi E."/>
            <person name="Sukno S."/>
            <person name="Thon M."/>
            <person name="Le Floch G."/>
        </authorList>
    </citation>
    <scope>NUCLEOTIDE SEQUENCE</scope>
    <source>
        <strain evidence="1">IMI 504893</strain>
    </source>
</reference>
<dbReference type="Proteomes" id="UP000830671">
    <property type="component" value="Chromosome 10"/>
</dbReference>
<name>A0A9Q8SEC5_9PEZI</name>